<feature type="compositionally biased region" description="Basic and acidic residues" evidence="5">
    <location>
        <begin position="276"/>
        <end position="287"/>
    </location>
</feature>
<dbReference type="Proteomes" id="UP000245942">
    <property type="component" value="Unassembled WGS sequence"/>
</dbReference>
<dbReference type="Pfam" id="PF04172">
    <property type="entry name" value="LrgB"/>
    <property type="match status" value="1"/>
</dbReference>
<evidence type="ECO:0000313" key="7">
    <source>
        <dbReference type="EMBL" id="PWN21189.1"/>
    </source>
</evidence>
<feature type="region of interest" description="Disordered" evidence="5">
    <location>
        <begin position="265"/>
        <end position="290"/>
    </location>
</feature>
<dbReference type="AlphaFoldDB" id="A0A316U7H5"/>
<feature type="transmembrane region" description="Helical" evidence="6">
    <location>
        <begin position="106"/>
        <end position="127"/>
    </location>
</feature>
<dbReference type="PANTHER" id="PTHR30249">
    <property type="entry name" value="PUTATIVE SEROTONIN TRANSPORTER"/>
    <property type="match status" value="1"/>
</dbReference>
<dbReference type="PANTHER" id="PTHR30249:SF0">
    <property type="entry name" value="PLASTIDAL GLYCOLATE_GLYCERATE TRANSLOCATOR 1, CHLOROPLASTIC"/>
    <property type="match status" value="1"/>
</dbReference>
<dbReference type="OrthoDB" id="2502820at2759"/>
<feature type="transmembrane region" description="Helical" evidence="6">
    <location>
        <begin position="837"/>
        <end position="858"/>
    </location>
</feature>
<feature type="compositionally biased region" description="Polar residues" evidence="5">
    <location>
        <begin position="25"/>
        <end position="43"/>
    </location>
</feature>
<keyword evidence="3 6" id="KW-1133">Transmembrane helix</keyword>
<feature type="transmembrane region" description="Helical" evidence="6">
    <location>
        <begin position="235"/>
        <end position="254"/>
    </location>
</feature>
<gene>
    <name evidence="7" type="ORF">BCV69DRAFT_298965</name>
</gene>
<evidence type="ECO:0000256" key="6">
    <source>
        <dbReference type="SAM" id="Phobius"/>
    </source>
</evidence>
<dbReference type="InterPro" id="IPR007300">
    <property type="entry name" value="CidB/LrgB"/>
</dbReference>
<evidence type="ECO:0000256" key="4">
    <source>
        <dbReference type="ARBA" id="ARBA00023136"/>
    </source>
</evidence>
<feature type="compositionally biased region" description="Basic and acidic residues" evidence="5">
    <location>
        <begin position="179"/>
        <end position="188"/>
    </location>
</feature>
<keyword evidence="8" id="KW-1185">Reference proteome</keyword>
<feature type="transmembrane region" description="Helical" evidence="6">
    <location>
        <begin position="589"/>
        <end position="607"/>
    </location>
</feature>
<organism evidence="7 8">
    <name type="scientific">Pseudomicrostroma glucosiphilum</name>
    <dbReference type="NCBI Taxonomy" id="1684307"/>
    <lineage>
        <taxon>Eukaryota</taxon>
        <taxon>Fungi</taxon>
        <taxon>Dikarya</taxon>
        <taxon>Basidiomycota</taxon>
        <taxon>Ustilaginomycotina</taxon>
        <taxon>Exobasidiomycetes</taxon>
        <taxon>Microstromatales</taxon>
        <taxon>Microstromatales incertae sedis</taxon>
        <taxon>Pseudomicrostroma</taxon>
    </lineage>
</organism>
<proteinExistence type="predicted"/>
<dbReference type="GeneID" id="37016014"/>
<accession>A0A316U7H5</accession>
<feature type="transmembrane region" description="Helical" evidence="6">
    <location>
        <begin position="133"/>
        <end position="152"/>
    </location>
</feature>
<feature type="region of interest" description="Disordered" evidence="5">
    <location>
        <begin position="169"/>
        <end position="188"/>
    </location>
</feature>
<evidence type="ECO:0008006" key="9">
    <source>
        <dbReference type="Google" id="ProtNLM"/>
    </source>
</evidence>
<feature type="region of interest" description="Disordered" evidence="5">
    <location>
        <begin position="22"/>
        <end position="72"/>
    </location>
</feature>
<keyword evidence="4 6" id="KW-0472">Membrane</keyword>
<feature type="transmembrane region" description="Helical" evidence="6">
    <location>
        <begin position="638"/>
        <end position="657"/>
    </location>
</feature>
<feature type="transmembrane region" description="Helical" evidence="6">
    <location>
        <begin position="728"/>
        <end position="749"/>
    </location>
</feature>
<feature type="compositionally biased region" description="Acidic residues" evidence="5">
    <location>
        <begin position="540"/>
        <end position="550"/>
    </location>
</feature>
<feature type="region of interest" description="Disordered" evidence="5">
    <location>
        <begin position="366"/>
        <end position="416"/>
    </location>
</feature>
<evidence type="ECO:0000313" key="8">
    <source>
        <dbReference type="Proteomes" id="UP000245942"/>
    </source>
</evidence>
<dbReference type="GO" id="GO:0016020">
    <property type="term" value="C:membrane"/>
    <property type="evidence" value="ECO:0007669"/>
    <property type="project" value="UniProtKB-SubCell"/>
</dbReference>
<evidence type="ECO:0000256" key="2">
    <source>
        <dbReference type="ARBA" id="ARBA00022692"/>
    </source>
</evidence>
<evidence type="ECO:0000256" key="3">
    <source>
        <dbReference type="ARBA" id="ARBA00022989"/>
    </source>
</evidence>
<feature type="compositionally biased region" description="Polar residues" evidence="5">
    <location>
        <begin position="389"/>
        <end position="404"/>
    </location>
</feature>
<feature type="compositionally biased region" description="Basic residues" evidence="5">
    <location>
        <begin position="366"/>
        <end position="386"/>
    </location>
</feature>
<feature type="transmembrane region" description="Helical" evidence="6">
    <location>
        <begin position="205"/>
        <end position="223"/>
    </location>
</feature>
<keyword evidence="2 6" id="KW-0812">Transmembrane</keyword>
<comment type="subcellular location">
    <subcellularLocation>
        <location evidence="1">Membrane</location>
        <topology evidence="1">Multi-pass membrane protein</topology>
    </subcellularLocation>
</comment>
<dbReference type="RefSeq" id="XP_025348349.1">
    <property type="nucleotide sequence ID" value="XM_025494280.1"/>
</dbReference>
<feature type="compositionally biased region" description="Polar residues" evidence="5">
    <location>
        <begin position="51"/>
        <end position="62"/>
    </location>
</feature>
<feature type="region of interest" description="Disordered" evidence="5">
    <location>
        <begin position="529"/>
        <end position="571"/>
    </location>
</feature>
<feature type="transmembrane region" description="Helical" evidence="6">
    <location>
        <begin position="778"/>
        <end position="797"/>
    </location>
</feature>
<name>A0A316U7H5_9BASI</name>
<evidence type="ECO:0000256" key="1">
    <source>
        <dbReference type="ARBA" id="ARBA00004141"/>
    </source>
</evidence>
<protein>
    <recommendedName>
        <fullName evidence="9">LrgB-domain-containing protein</fullName>
    </recommendedName>
</protein>
<feature type="transmembrane region" description="Helical" evidence="6">
    <location>
        <begin position="613"/>
        <end position="631"/>
    </location>
</feature>
<feature type="transmembrane region" description="Helical" evidence="6">
    <location>
        <begin position="697"/>
        <end position="716"/>
    </location>
</feature>
<reference evidence="7 8" key="1">
    <citation type="journal article" date="2018" name="Mol. Biol. Evol.">
        <title>Broad Genomic Sampling Reveals a Smut Pathogenic Ancestry of the Fungal Clade Ustilaginomycotina.</title>
        <authorList>
            <person name="Kijpornyongpan T."/>
            <person name="Mondo S.J."/>
            <person name="Barry K."/>
            <person name="Sandor L."/>
            <person name="Lee J."/>
            <person name="Lipzen A."/>
            <person name="Pangilinan J."/>
            <person name="LaButti K."/>
            <person name="Hainaut M."/>
            <person name="Henrissat B."/>
            <person name="Grigoriev I.V."/>
            <person name="Spatafora J.W."/>
            <person name="Aime M.C."/>
        </authorList>
    </citation>
    <scope>NUCLEOTIDE SEQUENCE [LARGE SCALE GENOMIC DNA]</scope>
    <source>
        <strain evidence="7 8">MCA 4718</strain>
    </source>
</reference>
<sequence>MSARQTPEPDSPTAIIAAITRTTTGYSTGQSDSNRTSNVNETRNVSEKTQRASGATTPSIQGGNPDLGDTSQALDTATDKIRGWEDVKEAIILAWEDCRGSLFTNWIHVPIGCFCILVVCWSLDLLVSTIPGLRFPGPVVGCLVTFGLLLLLEGLSLKFPKTAPEQDVEAAAVEGETGSPKKDNDNHEGRFVRPVMAFIGPPSDFLLRNMSLLFTPAFISIPAREVLPGREVGIIAAFFLLTQVVGFVLPTLVCKGMDAVIRKWQSRRNSSATTSDSERVDSADDPKAGASKDAAFGAIANGMKTVTRLSIAPISISMSHKPTKETLASQARSEHVEHVQREQARQQGIITLDSELVNMQSLRRLHERHQHRPHSQRSRSRTRPVVHTRSISVLPSSRRPVTSPSEPPTMEMKGTTVLPPHESQTAAAQSIFSPDFSLARRPTWHGESPAQNPDPVFLSSIAPDEIEVMPVANSAQGGVAPRATPQEEAQDVIAVVRSMVMPEVQPGEIARTDPSPILAERKASAITFVDESTKGTPDTAEADGAAESEEEKPISPRERRRSRRASAISNAADGEPDAIDRLADRMIKYFSPMVYLIAFFVGLPLFFASDHSLVLFLAVNVLTFWIAITLVPAKIRRFLHPILTTSAMTLLILWALGEIKGLSLKQTLLTHYNVDAKYDKLFAPAGYNGPVPGAADILSSLLDAGILALCVVLYRYRRDLAECGVRLVIGLLPSVIFTLFLCPALASLITLDQPRSLAFAGRFLSTPLAIELVDTLEGDVNICVILVVVTGIIAALLKEPFFKLMAVDMDDHLTVGLAMGSTSGAIGASSLIARPRVMAVASLSFILFGALCLLLVAIPPVTTQMQLLALVG</sequence>
<evidence type="ECO:0000256" key="5">
    <source>
        <dbReference type="SAM" id="MobiDB-lite"/>
    </source>
</evidence>
<dbReference type="EMBL" id="KZ819326">
    <property type="protein sequence ID" value="PWN21189.1"/>
    <property type="molecule type" value="Genomic_DNA"/>
</dbReference>